<dbReference type="STRING" id="371602.SAMN04487984_0105"/>
<accession>A0A1W1Y291</accession>
<dbReference type="InterPro" id="IPR023198">
    <property type="entry name" value="PGP-like_dom2"/>
</dbReference>
<organism evidence="1 2">
    <name type="scientific">Aerococcus suis</name>
    <dbReference type="NCBI Taxonomy" id="371602"/>
    <lineage>
        <taxon>Bacteria</taxon>
        <taxon>Bacillati</taxon>
        <taxon>Bacillota</taxon>
        <taxon>Bacilli</taxon>
        <taxon>Lactobacillales</taxon>
        <taxon>Aerococcaceae</taxon>
        <taxon>Aerococcus</taxon>
    </lineage>
</organism>
<evidence type="ECO:0000313" key="1">
    <source>
        <dbReference type="EMBL" id="SMC30244.1"/>
    </source>
</evidence>
<dbReference type="InterPro" id="IPR036412">
    <property type="entry name" value="HAD-like_sf"/>
</dbReference>
<proteinExistence type="predicted"/>
<evidence type="ECO:0000313" key="2">
    <source>
        <dbReference type="Proteomes" id="UP000243884"/>
    </source>
</evidence>
<dbReference type="SUPFAM" id="SSF56784">
    <property type="entry name" value="HAD-like"/>
    <property type="match status" value="1"/>
</dbReference>
<reference evidence="2" key="1">
    <citation type="submission" date="2017-04" db="EMBL/GenBank/DDBJ databases">
        <authorList>
            <person name="Varghese N."/>
            <person name="Submissions S."/>
        </authorList>
    </citation>
    <scope>NUCLEOTIDE SEQUENCE [LARGE SCALE GENOMIC DNA]</scope>
    <source>
        <strain evidence="2">DSM 21500</strain>
    </source>
</reference>
<keyword evidence="2" id="KW-1185">Reference proteome</keyword>
<dbReference type="NCBIfam" id="TIGR01509">
    <property type="entry name" value="HAD-SF-IA-v3"/>
    <property type="match status" value="1"/>
</dbReference>
<protein>
    <submittedName>
        <fullName evidence="1">Haloacid dehalogenase superfamily, subfamily IA, variant 3 with third motif having DD or ED</fullName>
    </submittedName>
</protein>
<dbReference type="Gene3D" id="3.40.50.1000">
    <property type="entry name" value="HAD superfamily/HAD-like"/>
    <property type="match status" value="1"/>
</dbReference>
<dbReference type="InterPro" id="IPR023214">
    <property type="entry name" value="HAD_sf"/>
</dbReference>
<dbReference type="CDD" id="cd07505">
    <property type="entry name" value="HAD_BPGM-like"/>
    <property type="match status" value="1"/>
</dbReference>
<dbReference type="InterPro" id="IPR006439">
    <property type="entry name" value="HAD-SF_hydro_IA"/>
</dbReference>
<gene>
    <name evidence="1" type="ORF">SAMN04487984_0105</name>
</gene>
<name>A0A1W1Y291_9LACT</name>
<dbReference type="EMBL" id="FWXK01000001">
    <property type="protein sequence ID" value="SMC30244.1"/>
    <property type="molecule type" value="Genomic_DNA"/>
</dbReference>
<dbReference type="InterPro" id="IPR041492">
    <property type="entry name" value="HAD_2"/>
</dbReference>
<dbReference type="RefSeq" id="WP_084097718.1">
    <property type="nucleotide sequence ID" value="NZ_FWXK01000001.1"/>
</dbReference>
<dbReference type="SFLD" id="SFLDG01129">
    <property type="entry name" value="C1.5:_HAD__Beta-PGM__Phosphata"/>
    <property type="match status" value="1"/>
</dbReference>
<dbReference type="SFLD" id="SFLDS00003">
    <property type="entry name" value="Haloacid_Dehalogenase"/>
    <property type="match status" value="1"/>
</dbReference>
<dbReference type="AlphaFoldDB" id="A0A1W1Y291"/>
<dbReference type="OrthoDB" id="9797743at2"/>
<sequence length="214" mass="24162">MKKIVIFDMDGTLLDTEAMYMKANQMAFHEFGRKFPKEDYLQFVGASEESVRLGFQKLLGDEELGNQLANRSSEIFIDLISREAPDLKPRVRDLLNYLQSKQVECMVASSSKHEEVVDLMQRKGLSEYFTHYVGGDDVTEAKPQPDIFLKALEVSGYRPEDAIVIEDSLNGVRASYAAHIDVVMVPDLIAPDDEVFDKALAVVGHIWDVIPFID</sequence>
<dbReference type="PANTHER" id="PTHR18901">
    <property type="entry name" value="2-DEOXYGLUCOSE-6-PHOSPHATE PHOSPHATASE 2"/>
    <property type="match status" value="1"/>
</dbReference>
<dbReference type="Proteomes" id="UP000243884">
    <property type="component" value="Unassembled WGS sequence"/>
</dbReference>
<dbReference type="Pfam" id="PF13419">
    <property type="entry name" value="HAD_2"/>
    <property type="match status" value="1"/>
</dbReference>
<dbReference type="PANTHER" id="PTHR18901:SF38">
    <property type="entry name" value="PSEUDOURIDINE-5'-PHOSPHATASE"/>
    <property type="match status" value="1"/>
</dbReference>
<dbReference type="SFLD" id="SFLDG01135">
    <property type="entry name" value="C1.5.6:_HAD__Beta-PGM__Phospha"/>
    <property type="match status" value="1"/>
</dbReference>
<dbReference type="Gene3D" id="1.10.150.240">
    <property type="entry name" value="Putative phosphatase, domain 2"/>
    <property type="match status" value="1"/>
</dbReference>